<sequence>MSTPPLLEIPEILLLVAHFLPQCTLLSCTSVSKLWYQTLRPLAWQEVHLGRFASRQPFLKTVLKHKDYIKSLHISSNSFQDSSLSPQTWKTVLQLHNIQSLLIEKVSFEEEYSIYCLWDLCERVERLEWSLVFIASKSDLESRSFSHIRELHLNGDFTGFDEVHVMSQCPNLQSLVWPSGLYWGKPIDRFVQLAAKGTWPALESITKANYRTSDDQQALVLGSMRRVTGWSARVFGPKSFQVLRGHWATIKTLELSMCRSSATTAMLQEILTSCPLLEQLQWGLAHAADLVSDRPWACTRLRTLKMSVMFRHDENESLQPLLFERLSELTALEMLDLGKPPIASTWEDADDEGNNNDDTASTLANGIIPFKQSVDLRVGRGLEKLATMRSMRVLFFQDTTQQMSRNDVAWMLTHWPKLRAVNGKLNLDDDILYDLSMLLARTGVCYYK</sequence>
<comment type="caution">
    <text evidence="2">The sequence shown here is derived from an EMBL/GenBank/DDBJ whole genome shotgun (WGS) entry which is preliminary data.</text>
</comment>
<reference evidence="2" key="1">
    <citation type="journal article" date="2020" name="Fungal Divers.">
        <title>Resolving the Mortierellaceae phylogeny through synthesis of multi-gene phylogenetics and phylogenomics.</title>
        <authorList>
            <person name="Vandepol N."/>
            <person name="Liber J."/>
            <person name="Desiro A."/>
            <person name="Na H."/>
            <person name="Kennedy M."/>
            <person name="Barry K."/>
            <person name="Grigoriev I.V."/>
            <person name="Miller A.N."/>
            <person name="O'Donnell K."/>
            <person name="Stajich J.E."/>
            <person name="Bonito G."/>
        </authorList>
    </citation>
    <scope>NUCLEOTIDE SEQUENCE</scope>
    <source>
        <strain evidence="2">REB-010B</strain>
    </source>
</reference>
<dbReference type="SUPFAM" id="SSF81383">
    <property type="entry name" value="F-box domain"/>
    <property type="match status" value="1"/>
</dbReference>
<dbReference type="OrthoDB" id="2317279at2759"/>
<dbReference type="InterPro" id="IPR036047">
    <property type="entry name" value="F-box-like_dom_sf"/>
</dbReference>
<dbReference type="Gene3D" id="3.80.10.10">
    <property type="entry name" value="Ribonuclease Inhibitor"/>
    <property type="match status" value="1"/>
</dbReference>
<dbReference type="SUPFAM" id="SSF52058">
    <property type="entry name" value="L domain-like"/>
    <property type="match status" value="1"/>
</dbReference>
<evidence type="ECO:0000313" key="2">
    <source>
        <dbReference type="EMBL" id="KAG0310605.1"/>
    </source>
</evidence>
<protein>
    <recommendedName>
        <fullName evidence="4">F-box domain-containing protein</fullName>
    </recommendedName>
</protein>
<dbReference type="InterPro" id="IPR032675">
    <property type="entry name" value="LRR_dom_sf"/>
</dbReference>
<keyword evidence="3" id="KW-1185">Reference proteome</keyword>
<gene>
    <name evidence="2" type="ORF">BGZ99_000267</name>
</gene>
<proteinExistence type="predicted"/>
<organism evidence="2 3">
    <name type="scientific">Dissophora globulifera</name>
    <dbReference type="NCBI Taxonomy" id="979702"/>
    <lineage>
        <taxon>Eukaryota</taxon>
        <taxon>Fungi</taxon>
        <taxon>Fungi incertae sedis</taxon>
        <taxon>Mucoromycota</taxon>
        <taxon>Mortierellomycotina</taxon>
        <taxon>Mortierellomycetes</taxon>
        <taxon>Mortierellales</taxon>
        <taxon>Mortierellaceae</taxon>
        <taxon>Dissophora</taxon>
    </lineage>
</organism>
<keyword evidence="1" id="KW-0732">Signal</keyword>
<dbReference type="AlphaFoldDB" id="A0A9P6R172"/>
<dbReference type="Proteomes" id="UP000738325">
    <property type="component" value="Unassembled WGS sequence"/>
</dbReference>
<evidence type="ECO:0000256" key="1">
    <source>
        <dbReference type="SAM" id="SignalP"/>
    </source>
</evidence>
<feature type="chain" id="PRO_5040219724" description="F-box domain-containing protein" evidence="1">
    <location>
        <begin position="26"/>
        <end position="448"/>
    </location>
</feature>
<accession>A0A9P6R172</accession>
<evidence type="ECO:0008006" key="4">
    <source>
        <dbReference type="Google" id="ProtNLM"/>
    </source>
</evidence>
<evidence type="ECO:0000313" key="3">
    <source>
        <dbReference type="Proteomes" id="UP000738325"/>
    </source>
</evidence>
<feature type="signal peptide" evidence="1">
    <location>
        <begin position="1"/>
        <end position="25"/>
    </location>
</feature>
<name>A0A9P6R172_9FUNG</name>
<dbReference type="EMBL" id="JAAAIP010001038">
    <property type="protein sequence ID" value="KAG0310605.1"/>
    <property type="molecule type" value="Genomic_DNA"/>
</dbReference>